<dbReference type="PANTHER" id="PTHR13325">
    <property type="entry name" value="PROTEASE M50 MEMBRANE-BOUND TRANSCRIPTION FACTOR SITE 2 PROTEASE"/>
    <property type="match status" value="1"/>
</dbReference>
<feature type="transmembrane region" description="Helical" evidence="7">
    <location>
        <begin position="234"/>
        <end position="254"/>
    </location>
</feature>
<evidence type="ECO:0000256" key="7">
    <source>
        <dbReference type="SAM" id="Phobius"/>
    </source>
</evidence>
<sequence>MPGSHDEDGAPRWLLYDSVRNCYFTLAESALDLIRYWSPGVTADLMSQDLESRKLFYDSTEIRAFADFLIVNHLVAARSKEACDYFSKQKNARRKGIWSWMLHNYLFVRIPLLRPDPLLSKMVPKLAWLFSPKTHWTLLLLGLLGALLVLRQWDTFSSTFVYFFSFEGMILYALTLVVVKSAHEFGHALVAHRLGCRVASMGVALLVMLPILYTDTTDAWKLRSKRDRLSIVTAGVRTELYLALFATFMWSVLADGPWRSAAFFVATTSWVTSLLVNISPFLRFDGYYALSDLLGIENLQQRAFALGRWQLRRFLWGIDDPLPEPHPRSRARLLIVYAWCVWVYRFFLFLGIALLVYHFFFKVLGLLLFAVELIWFIVMPVVRELKIWRQRHADFNFTPLRLLGWALPVIAFIFAILPLPTEVSIPAVIKAEYSQFLFAPEAAQVDTLYADIGEQVQTEQLLLRLKAPELENAIRQIKEKLQLAELLLSRQATSFEEREQQVNNRERIRQLQVQLAGFYSRQQLLEIRSPYSGYLSAMEILRPEQWVGKDQLLLTLVDPESLKIEGFVDERDLNLLSIGSSGVFISNSGEDKGIPVILEDIDISAIASLPYPELGSGTGGSVAVRYTDKKLIPEMAHYRISVSLDKRPDADREFLRQPGILVIEGKKQSWLWKQCKRIISIAFRESGF</sequence>
<dbReference type="Proteomes" id="UP000000639">
    <property type="component" value="Chromosome"/>
</dbReference>
<feature type="transmembrane region" description="Helical" evidence="7">
    <location>
        <begin position="97"/>
        <end position="114"/>
    </location>
</feature>
<name>A1SZF3_PSYIN</name>
<dbReference type="GO" id="GO:0031293">
    <property type="term" value="P:membrane protein intracellular domain proteolysis"/>
    <property type="evidence" value="ECO:0007669"/>
    <property type="project" value="TreeGrafter"/>
</dbReference>
<keyword evidence="6 7" id="KW-0472">Membrane</keyword>
<dbReference type="eggNOG" id="COG0845">
    <property type="taxonomic scope" value="Bacteria"/>
</dbReference>
<keyword evidence="10" id="KW-1185">Reference proteome</keyword>
<evidence type="ECO:0000256" key="5">
    <source>
        <dbReference type="ARBA" id="ARBA00022989"/>
    </source>
</evidence>
<organism evidence="9 10">
    <name type="scientific">Psychromonas ingrahamii (strain DSM 17664 / CCUG 51855 / 37)</name>
    <dbReference type="NCBI Taxonomy" id="357804"/>
    <lineage>
        <taxon>Bacteria</taxon>
        <taxon>Pseudomonadati</taxon>
        <taxon>Pseudomonadota</taxon>
        <taxon>Gammaproteobacteria</taxon>
        <taxon>Alteromonadales</taxon>
        <taxon>Psychromonadaceae</taxon>
        <taxon>Psychromonas</taxon>
    </lineage>
</organism>
<dbReference type="EMBL" id="CP000510">
    <property type="protein sequence ID" value="ABM04868.1"/>
    <property type="molecule type" value="Genomic_DNA"/>
</dbReference>
<evidence type="ECO:0000259" key="8">
    <source>
        <dbReference type="Pfam" id="PF02163"/>
    </source>
</evidence>
<comment type="cofactor">
    <cofactor evidence="1">
        <name>Zn(2+)</name>
        <dbReference type="ChEBI" id="CHEBI:29105"/>
    </cofactor>
</comment>
<dbReference type="GO" id="GO:0004222">
    <property type="term" value="F:metalloendopeptidase activity"/>
    <property type="evidence" value="ECO:0007669"/>
    <property type="project" value="InterPro"/>
</dbReference>
<feature type="transmembrane region" description="Helical" evidence="7">
    <location>
        <begin position="260"/>
        <end position="278"/>
    </location>
</feature>
<evidence type="ECO:0000256" key="2">
    <source>
        <dbReference type="ARBA" id="ARBA00004127"/>
    </source>
</evidence>
<accession>A1SZF3</accession>
<dbReference type="KEGG" id="pin:Ping_3180"/>
<dbReference type="GO" id="GO:0016020">
    <property type="term" value="C:membrane"/>
    <property type="evidence" value="ECO:0007669"/>
    <property type="project" value="InterPro"/>
</dbReference>
<dbReference type="GO" id="GO:0005737">
    <property type="term" value="C:cytoplasm"/>
    <property type="evidence" value="ECO:0007669"/>
    <property type="project" value="TreeGrafter"/>
</dbReference>
<evidence type="ECO:0000313" key="10">
    <source>
        <dbReference type="Proteomes" id="UP000000639"/>
    </source>
</evidence>
<dbReference type="Pfam" id="PF02163">
    <property type="entry name" value="Peptidase_M50"/>
    <property type="match status" value="1"/>
</dbReference>
<feature type="domain" description="Peptidase M50" evidence="8">
    <location>
        <begin position="173"/>
        <end position="270"/>
    </location>
</feature>
<protein>
    <submittedName>
        <fullName evidence="9">Peptidase M50</fullName>
    </submittedName>
</protein>
<evidence type="ECO:0000256" key="1">
    <source>
        <dbReference type="ARBA" id="ARBA00001947"/>
    </source>
</evidence>
<proteinExistence type="inferred from homology"/>
<dbReference type="HOGENOM" id="CLU_019354_1_0_6"/>
<evidence type="ECO:0000313" key="9">
    <source>
        <dbReference type="EMBL" id="ABM04868.1"/>
    </source>
</evidence>
<reference evidence="9 10" key="1">
    <citation type="submission" date="2007-01" db="EMBL/GenBank/DDBJ databases">
        <title>Complete sequence of Psychromonas ingrahamii 37.</title>
        <authorList>
            <consortium name="US DOE Joint Genome Institute"/>
            <person name="Copeland A."/>
            <person name="Lucas S."/>
            <person name="Lapidus A."/>
            <person name="Barry K."/>
            <person name="Detter J.C."/>
            <person name="Glavina del Rio T."/>
            <person name="Hammon N."/>
            <person name="Israni S."/>
            <person name="Dalin E."/>
            <person name="Tice H."/>
            <person name="Pitluck S."/>
            <person name="Thompson L.S."/>
            <person name="Brettin T."/>
            <person name="Bruce D."/>
            <person name="Han C."/>
            <person name="Tapia R."/>
            <person name="Schmutz J."/>
            <person name="Larimer F."/>
            <person name="Land M."/>
            <person name="Hauser L."/>
            <person name="Kyrpides N."/>
            <person name="Ivanova N."/>
            <person name="Staley J."/>
            <person name="Richardson P."/>
        </authorList>
    </citation>
    <scope>NUCLEOTIDE SEQUENCE [LARGE SCALE GENOMIC DNA]</scope>
    <source>
        <strain evidence="9 10">37</strain>
    </source>
</reference>
<dbReference type="eggNOG" id="COG1994">
    <property type="taxonomic scope" value="Bacteria"/>
</dbReference>
<dbReference type="GO" id="GO:0012505">
    <property type="term" value="C:endomembrane system"/>
    <property type="evidence" value="ECO:0007669"/>
    <property type="project" value="UniProtKB-SubCell"/>
</dbReference>
<comment type="similarity">
    <text evidence="3">Belongs to the peptidase M50B family.</text>
</comment>
<dbReference type="InterPro" id="IPR001193">
    <property type="entry name" value="MBTPS2"/>
</dbReference>
<feature type="transmembrane region" description="Helical" evidence="7">
    <location>
        <begin position="363"/>
        <end position="382"/>
    </location>
</feature>
<keyword evidence="5 7" id="KW-1133">Transmembrane helix</keyword>
<dbReference type="PANTHER" id="PTHR13325:SF3">
    <property type="entry name" value="MEMBRANE-BOUND TRANSCRIPTION FACTOR SITE-2 PROTEASE"/>
    <property type="match status" value="1"/>
</dbReference>
<comment type="subcellular location">
    <subcellularLocation>
        <location evidence="2">Endomembrane system</location>
        <topology evidence="2">Multi-pass membrane protein</topology>
    </subcellularLocation>
</comment>
<feature type="transmembrane region" description="Helical" evidence="7">
    <location>
        <begin position="402"/>
        <end position="420"/>
    </location>
</feature>
<feature type="transmembrane region" description="Helical" evidence="7">
    <location>
        <begin position="191"/>
        <end position="213"/>
    </location>
</feature>
<gene>
    <name evidence="9" type="ordered locus">Ping_3180</name>
</gene>
<evidence type="ECO:0000256" key="4">
    <source>
        <dbReference type="ARBA" id="ARBA00022692"/>
    </source>
</evidence>
<evidence type="ECO:0000256" key="3">
    <source>
        <dbReference type="ARBA" id="ARBA00007931"/>
    </source>
</evidence>
<feature type="transmembrane region" description="Helical" evidence="7">
    <location>
        <begin position="334"/>
        <end position="357"/>
    </location>
</feature>
<evidence type="ECO:0000256" key="6">
    <source>
        <dbReference type="ARBA" id="ARBA00023136"/>
    </source>
</evidence>
<dbReference type="InterPro" id="IPR008915">
    <property type="entry name" value="Peptidase_M50"/>
</dbReference>
<feature type="transmembrane region" description="Helical" evidence="7">
    <location>
        <begin position="160"/>
        <end position="179"/>
    </location>
</feature>
<dbReference type="STRING" id="357804.Ping_3180"/>
<keyword evidence="4 7" id="KW-0812">Transmembrane</keyword>
<dbReference type="AlphaFoldDB" id="A1SZF3"/>
<feature type="transmembrane region" description="Helical" evidence="7">
    <location>
        <begin position="134"/>
        <end position="153"/>
    </location>
</feature>